<proteinExistence type="predicted"/>
<feature type="compositionally biased region" description="Basic residues" evidence="1">
    <location>
        <begin position="1"/>
        <end position="11"/>
    </location>
</feature>
<name>W6K4R5_9MICO</name>
<evidence type="ECO:0000313" key="3">
    <source>
        <dbReference type="Proteomes" id="UP000035763"/>
    </source>
</evidence>
<keyword evidence="3" id="KW-1185">Reference proteome</keyword>
<sequence length="111" mass="12013">MPHPHPARARRSVSSPRTSPLPNWPRPLLFRAALTAAEQQLRAFAEGNPALGPANLKRMVLPTERAVRSTLFALKVMNALPFTDLELGAVARILARASAYDLPAVPDAAAR</sequence>
<dbReference type="STRING" id="1193182.BN11_730006"/>
<evidence type="ECO:0000313" key="2">
    <source>
        <dbReference type="EMBL" id="CCH75474.1"/>
    </source>
</evidence>
<accession>W6K4R5</accession>
<comment type="caution">
    <text evidence="2">The sequence shown here is derived from an EMBL/GenBank/DDBJ whole genome shotgun (WGS) entry which is preliminary data.</text>
</comment>
<dbReference type="RefSeq" id="WP_048695987.1">
    <property type="nucleotide sequence ID" value="NZ_HG764815.1"/>
</dbReference>
<dbReference type="OrthoDB" id="3356051at2"/>
<evidence type="ECO:0000256" key="1">
    <source>
        <dbReference type="SAM" id="MobiDB-lite"/>
    </source>
</evidence>
<dbReference type="Proteomes" id="UP000035763">
    <property type="component" value="Unassembled WGS sequence"/>
</dbReference>
<organism evidence="2 3">
    <name type="scientific">Nostocoides australiense Ben110</name>
    <dbReference type="NCBI Taxonomy" id="1193182"/>
    <lineage>
        <taxon>Bacteria</taxon>
        <taxon>Bacillati</taxon>
        <taxon>Actinomycetota</taxon>
        <taxon>Actinomycetes</taxon>
        <taxon>Micrococcales</taxon>
        <taxon>Intrasporangiaceae</taxon>
        <taxon>Nostocoides</taxon>
    </lineage>
</organism>
<gene>
    <name evidence="2" type="ORF">BN11_730006</name>
</gene>
<protein>
    <submittedName>
        <fullName evidence="2">Uncharacterized protein</fullName>
    </submittedName>
</protein>
<feature type="region of interest" description="Disordered" evidence="1">
    <location>
        <begin position="1"/>
        <end position="23"/>
    </location>
</feature>
<dbReference type="AlphaFoldDB" id="W6K4R5"/>
<dbReference type="EMBL" id="CAJA01000500">
    <property type="protein sequence ID" value="CCH75474.1"/>
    <property type="molecule type" value="Genomic_DNA"/>
</dbReference>
<reference evidence="2 3" key="1">
    <citation type="journal article" date="2013" name="ISME J.">
        <title>A metabolic model for members of the genus Tetrasphaera involved in enhanced biological phosphorus removal.</title>
        <authorList>
            <person name="Kristiansen R."/>
            <person name="Nguyen H.T.T."/>
            <person name="Saunders A.M."/>
            <person name="Nielsen J.L."/>
            <person name="Wimmer R."/>
            <person name="Le V.Q."/>
            <person name="McIlroy S.J."/>
            <person name="Petrovski S."/>
            <person name="Seviour R.J."/>
            <person name="Calteau A."/>
            <person name="Nielsen K.L."/>
            <person name="Nielsen P.H."/>
        </authorList>
    </citation>
    <scope>NUCLEOTIDE SEQUENCE [LARGE SCALE GENOMIC DNA]</scope>
    <source>
        <strain evidence="2 3">Ben110</strain>
    </source>
</reference>